<evidence type="ECO:0000313" key="11">
    <source>
        <dbReference type="Proteomes" id="UP000199600"/>
    </source>
</evidence>
<dbReference type="SMART" id="SM00220">
    <property type="entry name" value="S_TKc"/>
    <property type="match status" value="1"/>
</dbReference>
<evidence type="ECO:0000256" key="6">
    <source>
        <dbReference type="ARBA" id="ARBA00022840"/>
    </source>
</evidence>
<protein>
    <recommendedName>
        <fullName evidence="1">non-specific serine/threonine protein kinase</fullName>
        <ecNumber evidence="1">2.7.11.1</ecNumber>
    </recommendedName>
</protein>
<dbReference type="InterPro" id="IPR008271">
    <property type="entry name" value="Ser/Thr_kinase_AS"/>
</dbReference>
<dbReference type="PANTHER" id="PTHR43289">
    <property type="entry name" value="MITOGEN-ACTIVATED PROTEIN KINASE KINASE KINASE 20-RELATED"/>
    <property type="match status" value="1"/>
</dbReference>
<dbReference type="FunFam" id="1.10.510.10:FF:000021">
    <property type="entry name" value="Serine/threonine protein kinase"/>
    <property type="match status" value="1"/>
</dbReference>
<dbReference type="Proteomes" id="UP000199600">
    <property type="component" value="Unassembled WGS sequence"/>
</dbReference>
<dbReference type="InterPro" id="IPR011009">
    <property type="entry name" value="Kinase-like_dom_sf"/>
</dbReference>
<feature type="compositionally biased region" description="Polar residues" evidence="8">
    <location>
        <begin position="395"/>
        <end position="406"/>
    </location>
</feature>
<evidence type="ECO:0000259" key="9">
    <source>
        <dbReference type="PROSITE" id="PS50011"/>
    </source>
</evidence>
<dbReference type="EMBL" id="FLQY01000290">
    <property type="protein sequence ID" value="SBT09971.1"/>
    <property type="molecule type" value="Genomic_DNA"/>
</dbReference>
<evidence type="ECO:0000256" key="8">
    <source>
        <dbReference type="SAM" id="MobiDB-lite"/>
    </source>
</evidence>
<evidence type="ECO:0000313" key="10">
    <source>
        <dbReference type="EMBL" id="SBT09971.1"/>
    </source>
</evidence>
<organism evidence="10 11">
    <name type="scientific">Candidatus Propionivibrio aalborgensis</name>
    <dbReference type="NCBI Taxonomy" id="1860101"/>
    <lineage>
        <taxon>Bacteria</taxon>
        <taxon>Pseudomonadati</taxon>
        <taxon>Pseudomonadota</taxon>
        <taxon>Betaproteobacteria</taxon>
        <taxon>Rhodocyclales</taxon>
        <taxon>Rhodocyclaceae</taxon>
        <taxon>Propionivibrio</taxon>
    </lineage>
</organism>
<dbReference type="PANTHER" id="PTHR43289:SF6">
    <property type="entry name" value="SERINE_THREONINE-PROTEIN KINASE NEKL-3"/>
    <property type="match status" value="1"/>
</dbReference>
<dbReference type="GO" id="GO:0004674">
    <property type="term" value="F:protein serine/threonine kinase activity"/>
    <property type="evidence" value="ECO:0007669"/>
    <property type="project" value="UniProtKB-KW"/>
</dbReference>
<dbReference type="PROSITE" id="PS50011">
    <property type="entry name" value="PROTEIN_KINASE_DOM"/>
    <property type="match status" value="1"/>
</dbReference>
<feature type="domain" description="Protein kinase" evidence="9">
    <location>
        <begin position="9"/>
        <end position="276"/>
    </location>
</feature>
<accession>A0A1A8XZ34</accession>
<feature type="region of interest" description="Disordered" evidence="8">
    <location>
        <begin position="366"/>
        <end position="406"/>
    </location>
</feature>
<dbReference type="PROSITE" id="PS00108">
    <property type="entry name" value="PROTEIN_KINASE_ST"/>
    <property type="match status" value="1"/>
</dbReference>
<dbReference type="CDD" id="cd14014">
    <property type="entry name" value="STKc_PknB_like"/>
    <property type="match status" value="1"/>
</dbReference>
<name>A0A1A8XZ34_9RHOO</name>
<gene>
    <name evidence="10" type="ORF">PROAA_360037</name>
</gene>
<dbReference type="InterPro" id="IPR017441">
    <property type="entry name" value="Protein_kinase_ATP_BS"/>
</dbReference>
<keyword evidence="11" id="KW-1185">Reference proteome</keyword>
<dbReference type="SUPFAM" id="SSF56112">
    <property type="entry name" value="Protein kinase-like (PK-like)"/>
    <property type="match status" value="1"/>
</dbReference>
<dbReference type="GO" id="GO:0005524">
    <property type="term" value="F:ATP binding"/>
    <property type="evidence" value="ECO:0007669"/>
    <property type="project" value="UniProtKB-UniRule"/>
</dbReference>
<evidence type="ECO:0000256" key="3">
    <source>
        <dbReference type="ARBA" id="ARBA00022679"/>
    </source>
</evidence>
<dbReference type="Gene3D" id="3.30.200.20">
    <property type="entry name" value="Phosphorylase Kinase, domain 1"/>
    <property type="match status" value="1"/>
</dbReference>
<feature type="binding site" evidence="7">
    <location>
        <position position="38"/>
    </location>
    <ligand>
        <name>ATP</name>
        <dbReference type="ChEBI" id="CHEBI:30616"/>
    </ligand>
</feature>
<dbReference type="PROSITE" id="PS00107">
    <property type="entry name" value="PROTEIN_KINASE_ATP"/>
    <property type="match status" value="1"/>
</dbReference>
<evidence type="ECO:0000256" key="4">
    <source>
        <dbReference type="ARBA" id="ARBA00022741"/>
    </source>
</evidence>
<sequence length="456" mass="48747">MPLTHLGRYRITATLGRGAMGIVYQAHDPLIERTVAIKTISFAGLTPEESGEFELRFFREAKSAGRLNHPNIVTIHDIGRSDDLAFIAMEFLSGRSLREMLDSGVVLAPERIAEIAAEIADGLAFAHANDVVHRDIKPANIMVLDNAAVKIADFGVALLPSASQTVAGTAFGSPKYMSPEQIAGQKADGRSDIFSLGALLYEILTGHPPFSGDNLNAVLYQVLNSVPPLPSSCNPRLPASFDRIVARALAKDPDKRYQTAAEMAADLRNYRGAPGLMPQRKHVDSVPMAAAKPAAGNSIDVTLQITTVPPSASAPGSGSRALRYGIPLAALVLLAGGLLLRPSTPLPVANSRSTVLSPSATAPVVVEQKTEESKKTEQVPSAKPPVQAREPKAASDTTVVAKNRQSSSNWQTALRADLAACNQLAFFKQVICAEKARWKYCPGRWGSIEECTTEKK</sequence>
<dbReference type="AlphaFoldDB" id="A0A1A8XZ34"/>
<keyword evidence="2" id="KW-0723">Serine/threonine-protein kinase</keyword>
<proteinExistence type="predicted"/>
<dbReference type="Pfam" id="PF00069">
    <property type="entry name" value="Pkinase"/>
    <property type="match status" value="1"/>
</dbReference>
<evidence type="ECO:0000256" key="1">
    <source>
        <dbReference type="ARBA" id="ARBA00012513"/>
    </source>
</evidence>
<evidence type="ECO:0000256" key="7">
    <source>
        <dbReference type="PROSITE-ProRule" id="PRU10141"/>
    </source>
</evidence>
<reference evidence="10 11" key="1">
    <citation type="submission" date="2016-06" db="EMBL/GenBank/DDBJ databases">
        <authorList>
            <person name="Kjaerup R.B."/>
            <person name="Dalgaard T.S."/>
            <person name="Juul-Madsen H.R."/>
        </authorList>
    </citation>
    <scope>NUCLEOTIDE SEQUENCE [LARGE SCALE GENOMIC DNA]</scope>
    <source>
        <strain evidence="10">2</strain>
    </source>
</reference>
<keyword evidence="4 7" id="KW-0547">Nucleotide-binding</keyword>
<evidence type="ECO:0000256" key="2">
    <source>
        <dbReference type="ARBA" id="ARBA00022527"/>
    </source>
</evidence>
<dbReference type="InterPro" id="IPR000719">
    <property type="entry name" value="Prot_kinase_dom"/>
</dbReference>
<dbReference type="Gene3D" id="1.10.510.10">
    <property type="entry name" value="Transferase(Phosphotransferase) domain 1"/>
    <property type="match status" value="1"/>
</dbReference>
<feature type="compositionally biased region" description="Basic and acidic residues" evidence="8">
    <location>
        <begin position="368"/>
        <end position="377"/>
    </location>
</feature>
<evidence type="ECO:0000256" key="5">
    <source>
        <dbReference type="ARBA" id="ARBA00022777"/>
    </source>
</evidence>
<keyword evidence="3" id="KW-0808">Transferase</keyword>
<dbReference type="EC" id="2.7.11.1" evidence="1"/>
<keyword evidence="5 10" id="KW-0418">Kinase</keyword>
<dbReference type="RefSeq" id="WP_186411790.1">
    <property type="nucleotide sequence ID" value="NZ_FLQY01000290.1"/>
</dbReference>
<keyword evidence="6 7" id="KW-0067">ATP-binding</keyword>